<dbReference type="Proteomes" id="UP000606490">
    <property type="component" value="Unassembled WGS sequence"/>
</dbReference>
<sequence>MAQSAPATPITIARSREPIRRRAEEKVSALSYLLQGAGFIGFLLVLFVLAGFRG</sequence>
<feature type="transmembrane region" description="Helical" evidence="1">
    <location>
        <begin position="29"/>
        <end position="52"/>
    </location>
</feature>
<keyword evidence="3" id="KW-1185">Reference proteome</keyword>
<organism evidence="2 3">
    <name type="scientific">Belnapia mucosa</name>
    <dbReference type="NCBI Taxonomy" id="2804532"/>
    <lineage>
        <taxon>Bacteria</taxon>
        <taxon>Pseudomonadati</taxon>
        <taxon>Pseudomonadota</taxon>
        <taxon>Alphaproteobacteria</taxon>
        <taxon>Acetobacterales</taxon>
        <taxon>Roseomonadaceae</taxon>
        <taxon>Belnapia</taxon>
    </lineage>
</organism>
<proteinExistence type="predicted"/>
<keyword evidence="1" id="KW-1133">Transmembrane helix</keyword>
<keyword evidence="1" id="KW-0472">Membrane</keyword>
<gene>
    <name evidence="2" type="ORF">JMJ55_13660</name>
</gene>
<evidence type="ECO:0000313" key="3">
    <source>
        <dbReference type="Proteomes" id="UP000606490"/>
    </source>
</evidence>
<keyword evidence="1" id="KW-0812">Transmembrane</keyword>
<protein>
    <submittedName>
        <fullName evidence="2">Uncharacterized protein</fullName>
    </submittedName>
</protein>
<reference evidence="2 3" key="1">
    <citation type="submission" date="2021-01" db="EMBL/GenBank/DDBJ databases">
        <title>Belnapia mucosa sp. nov. and Belnapia arida sp. nov., isolated from the Tabernas Desert (Almeria, Spain).</title>
        <authorList>
            <person name="Molina-Menor E."/>
            <person name="Vidal-Verdu A."/>
            <person name="Calonge A."/>
            <person name="Satari L."/>
            <person name="Pereto Magraner J."/>
            <person name="Porcar Miralles M."/>
        </authorList>
    </citation>
    <scope>NUCLEOTIDE SEQUENCE [LARGE SCALE GENOMIC DNA]</scope>
    <source>
        <strain evidence="2 3">T6</strain>
    </source>
</reference>
<accession>A0ABS1V3V7</accession>
<comment type="caution">
    <text evidence="2">The sequence shown here is derived from an EMBL/GenBank/DDBJ whole genome shotgun (WGS) entry which is preliminary data.</text>
</comment>
<evidence type="ECO:0000313" key="2">
    <source>
        <dbReference type="EMBL" id="MBL6456375.1"/>
    </source>
</evidence>
<dbReference type="EMBL" id="JAEUXJ010000005">
    <property type="protein sequence ID" value="MBL6456375.1"/>
    <property type="molecule type" value="Genomic_DNA"/>
</dbReference>
<dbReference type="RefSeq" id="WP_202826123.1">
    <property type="nucleotide sequence ID" value="NZ_JAEUXJ010000005.1"/>
</dbReference>
<evidence type="ECO:0000256" key="1">
    <source>
        <dbReference type="SAM" id="Phobius"/>
    </source>
</evidence>
<name>A0ABS1V3V7_9PROT</name>